<evidence type="ECO:0000313" key="2">
    <source>
        <dbReference type="EMBL" id="MBB3966755.1"/>
    </source>
</evidence>
<gene>
    <name evidence="2" type="ORF">GGQ67_004447</name>
</gene>
<name>A0A7W6D014_9HYPH</name>
<dbReference type="Pfam" id="PF15599">
    <property type="entry name" value="Imm63"/>
    <property type="match status" value="1"/>
</dbReference>
<evidence type="ECO:0000313" key="3">
    <source>
        <dbReference type="Proteomes" id="UP000582090"/>
    </source>
</evidence>
<protein>
    <recommendedName>
        <fullName evidence="1">Immunity protein 63 domain-containing protein</fullName>
    </recommendedName>
</protein>
<comment type="caution">
    <text evidence="2">The sequence shown here is derived from an EMBL/GenBank/DDBJ whole genome shotgun (WGS) entry which is preliminary data.</text>
</comment>
<reference evidence="2 3" key="1">
    <citation type="submission" date="2020-08" db="EMBL/GenBank/DDBJ databases">
        <title>Genomic Encyclopedia of Type Strains, Phase IV (KMG-IV): sequencing the most valuable type-strain genomes for metagenomic binning, comparative biology and taxonomic classification.</title>
        <authorList>
            <person name="Goeker M."/>
        </authorList>
    </citation>
    <scope>NUCLEOTIDE SEQUENCE [LARGE SCALE GENOMIC DNA]</scope>
    <source>
        <strain evidence="2 3">DSM 26575</strain>
    </source>
</reference>
<keyword evidence="3" id="KW-1185">Reference proteome</keyword>
<dbReference type="Proteomes" id="UP000582090">
    <property type="component" value="Unassembled WGS sequence"/>
</dbReference>
<dbReference type="EMBL" id="JACIDW010000022">
    <property type="protein sequence ID" value="MBB3966755.1"/>
    <property type="molecule type" value="Genomic_DNA"/>
</dbReference>
<dbReference type="RefSeq" id="WP_246400262.1">
    <property type="nucleotide sequence ID" value="NZ_JACIDW010000022.1"/>
</dbReference>
<dbReference type="InterPro" id="IPR028952">
    <property type="entry name" value="Imm63"/>
</dbReference>
<dbReference type="AlphaFoldDB" id="A0A7W6D014"/>
<evidence type="ECO:0000259" key="1">
    <source>
        <dbReference type="Pfam" id="PF15599"/>
    </source>
</evidence>
<sequence>MKYTIGKPLTVKNEIENNFLYTAERIGLLDVEAILQFQDDGMGTPYIDLKCSGEIFYVIRERGVESSRKKCASADDALYHIFSWITHDLASKYSAAHRKVAMDSRRGLFEEQLKLLGRVSDDWRIRREAEIARILREAPYNDQQS</sequence>
<proteinExistence type="predicted"/>
<organism evidence="2 3">
    <name type="scientific">Rhizobium metallidurans</name>
    <dbReference type="NCBI Taxonomy" id="1265931"/>
    <lineage>
        <taxon>Bacteria</taxon>
        <taxon>Pseudomonadati</taxon>
        <taxon>Pseudomonadota</taxon>
        <taxon>Alphaproteobacteria</taxon>
        <taxon>Hyphomicrobiales</taxon>
        <taxon>Rhizobiaceae</taxon>
        <taxon>Rhizobium/Agrobacterium group</taxon>
        <taxon>Rhizobium</taxon>
    </lineage>
</organism>
<feature type="domain" description="Immunity protein 63" evidence="1">
    <location>
        <begin position="56"/>
        <end position="131"/>
    </location>
</feature>
<accession>A0A7W6D014</accession>